<dbReference type="EMBL" id="VSSQ01042582">
    <property type="protein sequence ID" value="MPM96181.1"/>
    <property type="molecule type" value="Genomic_DNA"/>
</dbReference>
<evidence type="ECO:0000313" key="1">
    <source>
        <dbReference type="EMBL" id="MPM96181.1"/>
    </source>
</evidence>
<gene>
    <name evidence="1" type="ORF">SDC9_143339</name>
</gene>
<comment type="caution">
    <text evidence="1">The sequence shown here is derived from an EMBL/GenBank/DDBJ whole genome shotgun (WGS) entry which is preliminary data.</text>
</comment>
<dbReference type="AlphaFoldDB" id="A0A645E3P7"/>
<name>A0A645E3P7_9ZZZZ</name>
<sequence length="171" mass="19223">MAVFVEHHLGRIGILQRFKAVGFGKRFHQSGYLCGGIVEAFFDGFQLRRLNKRFVALNIDNHIKIASCTGGSLVTTVGTAVVMRRGHNHFPAKSLHGCFNTFVIGSHIHLVERARHLFIHTLNHGFSAQQCQRFRRETGGCISGRNNSQKFHLILFLSYSLVITCAMPRCT</sequence>
<accession>A0A645E3P7</accession>
<protein>
    <submittedName>
        <fullName evidence="1">Uncharacterized protein</fullName>
    </submittedName>
</protein>
<reference evidence="1" key="1">
    <citation type="submission" date="2019-08" db="EMBL/GenBank/DDBJ databases">
        <authorList>
            <person name="Kucharzyk K."/>
            <person name="Murdoch R.W."/>
            <person name="Higgins S."/>
            <person name="Loffler F."/>
        </authorList>
    </citation>
    <scope>NUCLEOTIDE SEQUENCE</scope>
</reference>
<organism evidence="1">
    <name type="scientific">bioreactor metagenome</name>
    <dbReference type="NCBI Taxonomy" id="1076179"/>
    <lineage>
        <taxon>unclassified sequences</taxon>
        <taxon>metagenomes</taxon>
        <taxon>ecological metagenomes</taxon>
    </lineage>
</organism>
<proteinExistence type="predicted"/>